<evidence type="ECO:0000313" key="3">
    <source>
        <dbReference type="Proteomes" id="UP000032068"/>
    </source>
</evidence>
<dbReference type="Pfam" id="PF07238">
    <property type="entry name" value="PilZ"/>
    <property type="match status" value="1"/>
</dbReference>
<dbReference type="Proteomes" id="UP000032068">
    <property type="component" value="Unassembled WGS sequence"/>
</dbReference>
<dbReference type="EMBL" id="JXQW01000029">
    <property type="protein sequence ID" value="KIQ00210.1"/>
    <property type="molecule type" value="Genomic_DNA"/>
</dbReference>
<proteinExistence type="predicted"/>
<dbReference type="RefSeq" id="WP_042554132.1">
    <property type="nucleotide sequence ID" value="NZ_JXQW01000029.1"/>
</dbReference>
<dbReference type="InterPro" id="IPR009875">
    <property type="entry name" value="PilZ_domain"/>
</dbReference>
<protein>
    <submittedName>
        <fullName evidence="2">Pilus assembly protein</fullName>
    </submittedName>
</protein>
<gene>
    <name evidence="2" type="ORF">RU08_12450</name>
</gene>
<comment type="caution">
    <text evidence="2">The sequence shown here is derived from an EMBL/GenBank/DDBJ whole genome shotgun (WGS) entry which is preliminary data.</text>
</comment>
<dbReference type="AlphaFoldDB" id="A0A0D0KQB2"/>
<organism evidence="2 3">
    <name type="scientific">Pseudomonas fulva</name>
    <dbReference type="NCBI Taxonomy" id="47880"/>
    <lineage>
        <taxon>Bacteria</taxon>
        <taxon>Pseudomonadati</taxon>
        <taxon>Pseudomonadota</taxon>
        <taxon>Gammaproteobacteria</taxon>
        <taxon>Pseudomonadales</taxon>
        <taxon>Pseudomonadaceae</taxon>
        <taxon>Pseudomonas</taxon>
    </lineage>
</organism>
<accession>A0A0D0KQB2</accession>
<dbReference type="GO" id="GO:0035438">
    <property type="term" value="F:cyclic-di-GMP binding"/>
    <property type="evidence" value="ECO:0007669"/>
    <property type="project" value="InterPro"/>
</dbReference>
<dbReference type="OrthoDB" id="5290589at2"/>
<name>A0A0D0KQB2_9PSED</name>
<feature type="domain" description="PilZ" evidence="1">
    <location>
        <begin position="10"/>
        <end position="95"/>
    </location>
</feature>
<evidence type="ECO:0000259" key="1">
    <source>
        <dbReference type="Pfam" id="PF07238"/>
    </source>
</evidence>
<sequence>MSQSDRDYEEKRDYIRMRLETQVTLHHGGQAIPALCRDLSSTGMQLEAQCHVQVGDKVRVLIPSGHDELKGLETEAEVVRVTDQEGGRQILGLAVISMN</sequence>
<evidence type="ECO:0000313" key="2">
    <source>
        <dbReference type="EMBL" id="KIQ00210.1"/>
    </source>
</evidence>
<reference evidence="2 3" key="1">
    <citation type="submission" date="2014-12" db="EMBL/GenBank/DDBJ databases">
        <title>16Stimator: statistical estimation of ribosomal gene copy numbers from draft genome assemblies.</title>
        <authorList>
            <person name="Perisin M.A."/>
            <person name="Vetter M."/>
            <person name="Gilbert J.A."/>
            <person name="Bergelson J."/>
        </authorList>
    </citation>
    <scope>NUCLEOTIDE SEQUENCE [LARGE SCALE GENOMIC DNA]</scope>
    <source>
        <strain evidence="2 3">MEJ086</strain>
    </source>
</reference>
<dbReference type="SUPFAM" id="SSF141371">
    <property type="entry name" value="PilZ domain-like"/>
    <property type="match status" value="1"/>
</dbReference>
<dbReference type="Gene3D" id="2.40.10.220">
    <property type="entry name" value="predicted glycosyltransferase like domains"/>
    <property type="match status" value="1"/>
</dbReference>